<evidence type="ECO:0000256" key="4">
    <source>
        <dbReference type="ARBA" id="ARBA00022989"/>
    </source>
</evidence>
<dbReference type="PANTHER" id="PTHR30213:SF0">
    <property type="entry name" value="UPF0761 MEMBRANE PROTEIN YIHY"/>
    <property type="match status" value="1"/>
</dbReference>
<dbReference type="Proteomes" id="UP000322139">
    <property type="component" value="Unassembled WGS sequence"/>
</dbReference>
<keyword evidence="3 6" id="KW-0812">Transmembrane</keyword>
<dbReference type="InterPro" id="IPR017039">
    <property type="entry name" value="Virul_fac_BrkB"/>
</dbReference>
<feature type="transmembrane region" description="Helical" evidence="6">
    <location>
        <begin position="90"/>
        <end position="110"/>
    </location>
</feature>
<dbReference type="Pfam" id="PF03631">
    <property type="entry name" value="Virul_fac_BrkB"/>
    <property type="match status" value="1"/>
</dbReference>
<dbReference type="AlphaFoldDB" id="A0A5D4RJK4"/>
<comment type="subcellular location">
    <subcellularLocation>
        <location evidence="1">Cell membrane</location>
        <topology evidence="1">Multi-pass membrane protein</topology>
    </subcellularLocation>
</comment>
<sequence>MSRGGAGMRPGIPYLWKKIHEDDIFGLAAQLAYFFLLSLFPLLIFLVTLITYLPVSQVDILGFIRDYAPGDTMALIESNLNQIADRSGTLLSVGIIGTIWSASNGIHAIVKAFNLAYEVKESRPLIVARGMAILLTFAMIFVFVVALLLPVFGKQIGVFLFSAFDLSSQFLSAWNALRWLVSIVILFIVFLVLYWIAPNIKMKCISAMPGAIFATAGWILASLAFSYYVSNFANYTAAYGSIGAIIVLMVWFYLTGVIIILGGEVNAYVSKRKNGDC</sequence>
<feature type="transmembrane region" description="Helical" evidence="6">
    <location>
        <begin position="176"/>
        <end position="197"/>
    </location>
</feature>
<dbReference type="PANTHER" id="PTHR30213">
    <property type="entry name" value="INNER MEMBRANE PROTEIN YHJD"/>
    <property type="match status" value="1"/>
</dbReference>
<evidence type="ECO:0000256" key="2">
    <source>
        <dbReference type="ARBA" id="ARBA00022475"/>
    </source>
</evidence>
<evidence type="ECO:0000256" key="1">
    <source>
        <dbReference type="ARBA" id="ARBA00004651"/>
    </source>
</evidence>
<evidence type="ECO:0000256" key="5">
    <source>
        <dbReference type="ARBA" id="ARBA00023136"/>
    </source>
</evidence>
<dbReference type="EMBL" id="VTER01000002">
    <property type="protein sequence ID" value="TYS51110.1"/>
    <property type="molecule type" value="Genomic_DNA"/>
</dbReference>
<evidence type="ECO:0000256" key="3">
    <source>
        <dbReference type="ARBA" id="ARBA00022692"/>
    </source>
</evidence>
<keyword evidence="2" id="KW-1003">Cell membrane</keyword>
<proteinExistence type="predicted"/>
<keyword evidence="4 6" id="KW-1133">Transmembrane helix</keyword>
<keyword evidence="5 6" id="KW-0472">Membrane</keyword>
<feature type="transmembrane region" description="Helical" evidence="6">
    <location>
        <begin position="24"/>
        <end position="53"/>
    </location>
</feature>
<dbReference type="GO" id="GO:0005886">
    <property type="term" value="C:plasma membrane"/>
    <property type="evidence" value="ECO:0007669"/>
    <property type="project" value="UniProtKB-SubCell"/>
</dbReference>
<reference evidence="7 8" key="1">
    <citation type="submission" date="2019-08" db="EMBL/GenBank/DDBJ databases">
        <title>Bacillus genomes from the desert of Cuatro Cienegas, Coahuila.</title>
        <authorList>
            <person name="Olmedo-Alvarez G."/>
        </authorList>
    </citation>
    <scope>NUCLEOTIDE SEQUENCE [LARGE SCALE GENOMIC DNA]</scope>
    <source>
        <strain evidence="7 8">CH446_14T</strain>
    </source>
</reference>
<name>A0A5D4RJK4_9BACI</name>
<organism evidence="7 8">
    <name type="scientific">Bacillus infantis</name>
    <dbReference type="NCBI Taxonomy" id="324767"/>
    <lineage>
        <taxon>Bacteria</taxon>
        <taxon>Bacillati</taxon>
        <taxon>Bacillota</taxon>
        <taxon>Bacilli</taxon>
        <taxon>Bacillales</taxon>
        <taxon>Bacillaceae</taxon>
        <taxon>Bacillus</taxon>
    </lineage>
</organism>
<evidence type="ECO:0000313" key="8">
    <source>
        <dbReference type="Proteomes" id="UP000322139"/>
    </source>
</evidence>
<accession>A0A5D4RJK4</accession>
<dbReference type="NCBIfam" id="TIGR00765">
    <property type="entry name" value="yihY_not_rbn"/>
    <property type="match status" value="1"/>
</dbReference>
<comment type="caution">
    <text evidence="7">The sequence shown here is derived from an EMBL/GenBank/DDBJ whole genome shotgun (WGS) entry which is preliminary data.</text>
</comment>
<feature type="transmembrane region" description="Helical" evidence="6">
    <location>
        <begin position="241"/>
        <end position="263"/>
    </location>
</feature>
<dbReference type="PIRSF" id="PIRSF035875">
    <property type="entry name" value="RNase_BN"/>
    <property type="match status" value="1"/>
</dbReference>
<evidence type="ECO:0000256" key="6">
    <source>
        <dbReference type="SAM" id="Phobius"/>
    </source>
</evidence>
<feature type="transmembrane region" description="Helical" evidence="6">
    <location>
        <begin position="209"/>
        <end position="229"/>
    </location>
</feature>
<protein>
    <submittedName>
        <fullName evidence="7">YihY/virulence factor BrkB family protein</fullName>
    </submittedName>
</protein>
<evidence type="ECO:0000313" key="7">
    <source>
        <dbReference type="EMBL" id="TYS51110.1"/>
    </source>
</evidence>
<feature type="transmembrane region" description="Helical" evidence="6">
    <location>
        <begin position="131"/>
        <end position="152"/>
    </location>
</feature>
<gene>
    <name evidence="7" type="ORF">FZD51_03435</name>
</gene>